<evidence type="ECO:0000256" key="4">
    <source>
        <dbReference type="SAM" id="Coils"/>
    </source>
</evidence>
<dbReference type="GeneID" id="102573295"/>
<feature type="compositionally biased region" description="Basic and acidic residues" evidence="5">
    <location>
        <begin position="503"/>
        <end position="514"/>
    </location>
</feature>
<feature type="region of interest" description="Disordered" evidence="5">
    <location>
        <begin position="1663"/>
        <end position="1707"/>
    </location>
</feature>
<feature type="coiled-coil region" evidence="4">
    <location>
        <begin position="200"/>
        <end position="294"/>
    </location>
</feature>
<protein>
    <submittedName>
        <fullName evidence="7">Nestin</fullName>
    </submittedName>
</protein>
<dbReference type="CTD" id="10763"/>
<keyword evidence="1 3" id="KW-0403">Intermediate filament</keyword>
<sequence>MLSMEGLLGARALEKESLQMWDLNKRLEAYLARVKFLEEENEVLRAEIQRAKSSPAERSWRSRYEEELRALRATLDDAFKEKCLAELARDNLYEEVEQVRSRCERERAARDEAKRQLGLSKKELEEERRAQIWLKERAAQLEKEVEALMEIHEEDRAQLDQEVARFSCSLESFRAPSAAFQPLEVEDYSKRLAEIWKGAVETYKSEVAQLESTLGQAKESLWQAVEGNRQNQLQLQQLEKDLAGLKARKEMLEENLSQQWQEQRGEAEKFQLAIEALEQEKQALRVQIAQVLEDRQQLMHLKMSLSLEVATYRTLLEAESTRLQLPAGEFKLANGLREAKLEMSSSKLQAMSPEPRRLLSWDHRLSPMVFQKTENKMHLLRTPTESPRLQTAVLPQSRRPITRELPKAIAGFQFSPRQSVDTAGPSNAAPGPVGASQGLAATEIKTVARSFSRESPELLNSPRSAMPEPLGQPPSGLEGDREAEPGAQKEAGEMGKEDEEAVREEGRDASEEPPGKPVPRDLLYPDQLVTEALEDALREVKQDANAAEGSSPLCTDWAPLEEAHGLAAPPAAEELDGEMMCELEGLMDPSQPLETVSGTSREADGDLQPQPEDSMGEPGMQKESGQLWTPSRGTEDYSSQAEVQDSEAEICMAQAFSMQSLPAAPQELPLRGDEEEDWEQGVQSPVQQDTEVPWEMRGPSPRQDEEQPSAEPQEDASSWEQDESKQEETPPLQSPEERGEAEAICRGTEPLGNDALVLTEPTREIWEVGAHGRSAQAGSSEEFDRGEEDLEVMSTEALHLSEDEERREHWSQSREIEEYSFQAGTQESDFFQAEIQATQAFSMQSCPALPEENLAEQLQTTEVEGKHFQKTEMVLEGEGKVEMVTEAQDFGISGDEVSFRAEEAETPDEAREGGDEHKEKLEGEASGSEILCMGHEGLRQEEGSLEETGDLQEDTSGQDTGPGEEVLEMPQRQESWGREGDVEEDYCRSPLLEEGEEIAEGYSEDGEGAEVLAQAGHAMTSMGAADSREEQTQDSLGSEVQERREEEDADIGHGAGQEPPTQDSKVEQVAGPSTELMGETQHSPERPSEDIQSPPTLPLADSPHQEILEEPEKTWEEPSEMQGKAATEGDHNEYEEPDNLDVASKMHPLGQGDFSESEDSLASQEDVDLKAEGTDEELDRSTRIRLEETLPDSTPLHVYEGEMLAQSLSSQEPPAAEGMADPAPSSLVSLEGAGQVETGTEPTGSRDGWSSEEHTAGTGPLESTEEEGYFMVSAAPHETPSWEEVEGSEDFEEIQVEAAGALGVDLSLGTTQPEMQENMGQCGESTDEPVEGLGADTAQAQTSKDKGDWGVHDEELSTATVPEDQAPLGEPTAGSEGLAAELDAGQDGEAGELPQEDSKPCPSDTAPEAEESGVSPENVVQDGAQTPKAISPGTGDAPKVSPLTTVADLGEIVLEGQALASQTAADGSLPSKDVRALDITLAPPDGPEASSQEDNSGQHKEDAEKSQEVLVLSPDTAEMLPVSVMKDSDILEIVEQALEFNQELMLGAKLPELPDDAGQPAPGTGEASEPAPEARSDGSDSSSSTDELRAVHEALEDSSPGTKGLVTSGLVWAENHATTDLNGVHHEARLAELAEFTEEILNGISDLQVPDGRNGCEEIAIPPGLHGQDPDTFPVYQSSLPRSDEGGHQDGDTPLEKAPMPLDPDSCKLADILQRGKTLEAQSISVPSAFGDEILHLSPGQPLQLQPKDAQGSWSSEDD</sequence>
<evidence type="ECO:0000256" key="2">
    <source>
        <dbReference type="ARBA" id="ARBA00023054"/>
    </source>
</evidence>
<feature type="region of interest" description="Disordered" evidence="5">
    <location>
        <begin position="589"/>
        <end position="648"/>
    </location>
</feature>
<proteinExistence type="inferred from homology"/>
<evidence type="ECO:0000256" key="3">
    <source>
        <dbReference type="RuleBase" id="RU000685"/>
    </source>
</evidence>
<feature type="compositionally biased region" description="Polar residues" evidence="5">
    <location>
        <begin position="1308"/>
        <end position="1319"/>
    </location>
</feature>
<feature type="compositionally biased region" description="Acidic residues" evidence="5">
    <location>
        <begin position="1281"/>
        <end position="1295"/>
    </location>
</feature>
<feature type="coiled-coil region" evidence="4">
    <location>
        <begin position="20"/>
        <end position="162"/>
    </location>
</feature>
<feature type="region of interest" description="Disordered" evidence="5">
    <location>
        <begin position="1733"/>
        <end position="1759"/>
    </location>
</feature>
<dbReference type="PANTHER" id="PTHR47051:SF1">
    <property type="entry name" value="NESTIN"/>
    <property type="match status" value="1"/>
</dbReference>
<reference evidence="7 8" key="1">
    <citation type="journal article" date="2012" name="Genome Biol.">
        <title>Sequencing three crocodilian genomes to illuminate the evolution of archosaurs and amniotes.</title>
        <authorList>
            <person name="St John J.A."/>
            <person name="Braun E.L."/>
            <person name="Isberg S.R."/>
            <person name="Miles L.G."/>
            <person name="Chong A.Y."/>
            <person name="Gongora J."/>
            <person name="Dalzell P."/>
            <person name="Moran C."/>
            <person name="Bed'hom B."/>
            <person name="Abzhanov A."/>
            <person name="Burgess S.C."/>
            <person name="Cooksey A.M."/>
            <person name="Castoe T.A."/>
            <person name="Crawford N.G."/>
            <person name="Densmore L.D."/>
            <person name="Drew J.C."/>
            <person name="Edwards S.V."/>
            <person name="Faircloth B.C."/>
            <person name="Fujita M.K."/>
            <person name="Greenwold M.J."/>
            <person name="Hoffmann F.G."/>
            <person name="Howard J.M."/>
            <person name="Iguchi T."/>
            <person name="Janes D.E."/>
            <person name="Khan S.Y."/>
            <person name="Kohno S."/>
            <person name="de Koning A.J."/>
            <person name="Lance S.L."/>
            <person name="McCarthy F.M."/>
            <person name="McCormack J.E."/>
            <person name="Merchant M.E."/>
            <person name="Peterson D.G."/>
            <person name="Pollock D.D."/>
            <person name="Pourmand N."/>
            <person name="Raney B.J."/>
            <person name="Roessler K.A."/>
            <person name="Sanford J.R."/>
            <person name="Sawyer R.H."/>
            <person name="Schmidt C.J."/>
            <person name="Triplett E.W."/>
            <person name="Tuberville T.D."/>
            <person name="Venegas-Anaya M."/>
            <person name="Howard J.T."/>
            <person name="Jarvis E.D."/>
            <person name="Guillette L.J.Jr."/>
            <person name="Glenn T.C."/>
            <person name="Green R.E."/>
            <person name="Ray D.A."/>
        </authorList>
    </citation>
    <scope>NUCLEOTIDE SEQUENCE [LARGE SCALE GENOMIC DNA]</scope>
    <source>
        <strain evidence="7">KSC_2009_1</strain>
    </source>
</reference>
<feature type="compositionally biased region" description="Acidic residues" evidence="5">
    <location>
        <begin position="993"/>
        <end position="1008"/>
    </location>
</feature>
<feature type="region of interest" description="Disordered" evidence="5">
    <location>
        <begin position="662"/>
        <end position="788"/>
    </location>
</feature>
<dbReference type="PROSITE" id="PS51842">
    <property type="entry name" value="IF_ROD_2"/>
    <property type="match status" value="1"/>
</dbReference>
<dbReference type="PROSITE" id="PS00226">
    <property type="entry name" value="IF_ROD_1"/>
    <property type="match status" value="1"/>
</dbReference>
<dbReference type="SUPFAM" id="SSF64593">
    <property type="entry name" value="Intermediate filament protein, coiled coil region"/>
    <property type="match status" value="2"/>
</dbReference>
<dbReference type="GO" id="GO:0031730">
    <property type="term" value="F:CCR5 chemokine receptor binding"/>
    <property type="evidence" value="ECO:0007669"/>
    <property type="project" value="TreeGrafter"/>
</dbReference>
<feature type="compositionally biased region" description="Basic and acidic residues" evidence="5">
    <location>
        <begin position="1682"/>
        <end position="1695"/>
    </location>
</feature>
<dbReference type="Gene3D" id="1.20.5.1160">
    <property type="entry name" value="Vasodilator-stimulated phosphoprotein"/>
    <property type="match status" value="1"/>
</dbReference>
<keyword evidence="2 4" id="KW-0175">Coiled coil</keyword>
<feature type="compositionally biased region" description="Polar residues" evidence="5">
    <location>
        <begin position="623"/>
        <end position="643"/>
    </location>
</feature>
<gene>
    <name evidence="7" type="primary">NES</name>
    <name evidence="7" type="ORF">Y1Q_0004508</name>
</gene>
<dbReference type="GO" id="GO:0030844">
    <property type="term" value="P:positive regulation of intermediate filament depolymerization"/>
    <property type="evidence" value="ECO:0007669"/>
    <property type="project" value="TreeGrafter"/>
</dbReference>
<dbReference type="GO" id="GO:0005882">
    <property type="term" value="C:intermediate filament"/>
    <property type="evidence" value="ECO:0007669"/>
    <property type="project" value="UniProtKB-KW"/>
</dbReference>
<keyword evidence="8" id="KW-1185">Reference proteome</keyword>
<accession>A0A151NY65</accession>
<dbReference type="SMART" id="SM01391">
    <property type="entry name" value="Filament"/>
    <property type="match status" value="1"/>
</dbReference>
<dbReference type="InterPro" id="IPR018039">
    <property type="entry name" value="IF_conserved"/>
</dbReference>
<evidence type="ECO:0000256" key="1">
    <source>
        <dbReference type="ARBA" id="ARBA00022754"/>
    </source>
</evidence>
<feature type="compositionally biased region" description="Basic and acidic residues" evidence="5">
    <location>
        <begin position="1496"/>
        <end position="1507"/>
    </location>
</feature>
<evidence type="ECO:0000256" key="5">
    <source>
        <dbReference type="SAM" id="MobiDB-lite"/>
    </source>
</evidence>
<feature type="domain" description="IF rod" evidence="6">
    <location>
        <begin position="16"/>
        <end position="323"/>
    </location>
</feature>
<feature type="compositionally biased region" description="Basic and acidic residues" evidence="5">
    <location>
        <begin position="897"/>
        <end position="923"/>
    </location>
</feature>
<feature type="compositionally biased region" description="Acidic residues" evidence="5">
    <location>
        <begin position="943"/>
        <end position="953"/>
    </location>
</feature>
<dbReference type="Pfam" id="PF00038">
    <property type="entry name" value="Filament"/>
    <property type="match status" value="1"/>
</dbReference>
<feature type="region of interest" description="Disordered" evidence="5">
    <location>
        <begin position="892"/>
        <end position="1442"/>
    </location>
</feature>
<organism evidence="7 8">
    <name type="scientific">Alligator mississippiensis</name>
    <name type="common">American alligator</name>
    <dbReference type="NCBI Taxonomy" id="8496"/>
    <lineage>
        <taxon>Eukaryota</taxon>
        <taxon>Metazoa</taxon>
        <taxon>Chordata</taxon>
        <taxon>Craniata</taxon>
        <taxon>Vertebrata</taxon>
        <taxon>Euteleostomi</taxon>
        <taxon>Archelosauria</taxon>
        <taxon>Archosauria</taxon>
        <taxon>Crocodylia</taxon>
        <taxon>Alligatoridae</taxon>
        <taxon>Alligatorinae</taxon>
        <taxon>Alligator</taxon>
    </lineage>
</organism>
<dbReference type="PANTHER" id="PTHR47051">
    <property type="entry name" value="NESTIN"/>
    <property type="match status" value="1"/>
</dbReference>
<comment type="caution">
    <text evidence="7">The sequence shown here is derived from an EMBL/GenBank/DDBJ whole genome shotgun (WGS) entry which is preliminary data.</text>
</comment>
<dbReference type="EMBL" id="AKHW03001603">
    <property type="protein sequence ID" value="KYO41816.1"/>
    <property type="molecule type" value="Genomic_DNA"/>
</dbReference>
<feature type="region of interest" description="Disordered" evidence="5">
    <location>
        <begin position="382"/>
        <end position="401"/>
    </location>
</feature>
<evidence type="ECO:0000313" key="7">
    <source>
        <dbReference type="EMBL" id="KYO41816.1"/>
    </source>
</evidence>
<dbReference type="STRING" id="8496.A0A151NY65"/>
<comment type="similarity">
    <text evidence="3">Belongs to the intermediate filament family.</text>
</comment>
<dbReference type="Proteomes" id="UP000050525">
    <property type="component" value="Unassembled WGS sequence"/>
</dbReference>
<dbReference type="InterPro" id="IPR039008">
    <property type="entry name" value="IF_rod_dom"/>
</dbReference>
<feature type="region of interest" description="Disordered" evidence="5">
    <location>
        <begin position="417"/>
        <end position="436"/>
    </location>
</feature>
<evidence type="ECO:0000313" key="8">
    <source>
        <dbReference type="Proteomes" id="UP000050525"/>
    </source>
</evidence>
<dbReference type="Gene3D" id="1.20.5.170">
    <property type="match status" value="1"/>
</dbReference>
<dbReference type="GO" id="GO:0019215">
    <property type="term" value="F:intermediate filament binding"/>
    <property type="evidence" value="ECO:0007669"/>
    <property type="project" value="InterPro"/>
</dbReference>
<dbReference type="OrthoDB" id="8886319at2759"/>
<dbReference type="FunFam" id="1.20.5.170:FF:000081">
    <property type="entry name" value="Nestin"/>
    <property type="match status" value="1"/>
</dbReference>
<feature type="compositionally biased region" description="Basic and acidic residues" evidence="5">
    <location>
        <begin position="1103"/>
        <end position="1116"/>
    </location>
</feature>
<feature type="compositionally biased region" description="Basic and acidic residues" evidence="5">
    <location>
        <begin position="1343"/>
        <end position="1355"/>
    </location>
</feature>
<feature type="region of interest" description="Disordered" evidence="5">
    <location>
        <begin position="1461"/>
        <end position="1514"/>
    </location>
</feature>
<evidence type="ECO:0000259" key="6">
    <source>
        <dbReference type="PROSITE" id="PS51842"/>
    </source>
</evidence>
<feature type="compositionally biased region" description="Basic and acidic residues" evidence="5">
    <location>
        <begin position="1586"/>
        <end position="1595"/>
    </location>
</feature>
<dbReference type="InterPro" id="IPR031211">
    <property type="entry name" value="Nestin"/>
</dbReference>
<feature type="compositionally biased region" description="Basic and acidic residues" evidence="5">
    <location>
        <begin position="1167"/>
        <end position="1188"/>
    </location>
</feature>
<feature type="region of interest" description="Disordered" evidence="5">
    <location>
        <begin position="448"/>
        <end position="555"/>
    </location>
</feature>
<feature type="compositionally biased region" description="Polar residues" evidence="5">
    <location>
        <begin position="681"/>
        <end position="690"/>
    </location>
</feature>
<feature type="region of interest" description="Disordered" evidence="5">
    <location>
        <begin position="1551"/>
        <end position="1603"/>
    </location>
</feature>
<dbReference type="KEGG" id="amj:102573295"/>
<dbReference type="eggNOG" id="ENOG502RYFK">
    <property type="taxonomic scope" value="Eukaryota"/>
</dbReference>
<name>A0A151NY65_ALLMI</name>